<organism evidence="5 6">
    <name type="scientific">Schleiferilactobacillus perolens DSM 12744</name>
    <dbReference type="NCBI Taxonomy" id="1423792"/>
    <lineage>
        <taxon>Bacteria</taxon>
        <taxon>Bacillati</taxon>
        <taxon>Bacillota</taxon>
        <taxon>Bacilli</taxon>
        <taxon>Lactobacillales</taxon>
        <taxon>Lactobacillaceae</taxon>
        <taxon>Schleiferilactobacillus</taxon>
    </lineage>
</organism>
<dbReference type="PATRIC" id="fig|1423792.3.peg.314"/>
<sequence length="99" mass="11122">MNNDEYFDKTMDQLDAYIDGDDSKVIIDTLPLTDPPKFTPAQIKAIRHSVAVTQRVLAHMLAVSPRTVESWEAGRSEPSGSDRRLLQIVEQDPKIISKV</sequence>
<evidence type="ECO:0000259" key="4">
    <source>
        <dbReference type="PROSITE" id="PS50943"/>
    </source>
</evidence>
<comment type="caution">
    <text evidence="5">The sequence shown here is derived from an EMBL/GenBank/DDBJ whole genome shotgun (WGS) entry which is preliminary data.</text>
</comment>
<protein>
    <recommendedName>
        <fullName evidence="4">HTH cro/C1-type domain-containing protein</fullName>
    </recommendedName>
</protein>
<dbReference type="InterPro" id="IPR052359">
    <property type="entry name" value="HTH-type_reg/antitoxin"/>
</dbReference>
<evidence type="ECO:0000313" key="6">
    <source>
        <dbReference type="Proteomes" id="UP000051330"/>
    </source>
</evidence>
<dbReference type="GO" id="GO:0003677">
    <property type="term" value="F:DNA binding"/>
    <property type="evidence" value="ECO:0007669"/>
    <property type="project" value="UniProtKB-KW"/>
</dbReference>
<evidence type="ECO:0000256" key="2">
    <source>
        <dbReference type="ARBA" id="ARBA00023125"/>
    </source>
</evidence>
<name>A0A0R1N395_9LACO</name>
<evidence type="ECO:0000313" key="5">
    <source>
        <dbReference type="EMBL" id="KRL14656.1"/>
    </source>
</evidence>
<keyword evidence="1" id="KW-0805">Transcription regulation</keyword>
<dbReference type="PANTHER" id="PTHR36511:SF3">
    <property type="entry name" value="ANTITOXIN HIGA-2"/>
    <property type="match status" value="1"/>
</dbReference>
<dbReference type="STRING" id="1423792.FD09_GL000311"/>
<feature type="domain" description="HTH cro/C1-type" evidence="4">
    <location>
        <begin position="43"/>
        <end position="79"/>
    </location>
</feature>
<dbReference type="InterPro" id="IPR001387">
    <property type="entry name" value="Cro/C1-type_HTH"/>
</dbReference>
<accession>A0A0R1N395</accession>
<dbReference type="CDD" id="cd00093">
    <property type="entry name" value="HTH_XRE"/>
    <property type="match status" value="1"/>
</dbReference>
<dbReference type="AlphaFoldDB" id="A0A0R1N395"/>
<dbReference type="SUPFAM" id="SSF47413">
    <property type="entry name" value="lambda repressor-like DNA-binding domains"/>
    <property type="match status" value="1"/>
</dbReference>
<evidence type="ECO:0000256" key="3">
    <source>
        <dbReference type="ARBA" id="ARBA00023163"/>
    </source>
</evidence>
<keyword evidence="6" id="KW-1185">Reference proteome</keyword>
<dbReference type="PROSITE" id="PS50943">
    <property type="entry name" value="HTH_CROC1"/>
    <property type="match status" value="1"/>
</dbReference>
<reference evidence="5 6" key="1">
    <citation type="journal article" date="2015" name="Genome Announc.">
        <title>Expanding the biotechnology potential of lactobacilli through comparative genomics of 213 strains and associated genera.</title>
        <authorList>
            <person name="Sun Z."/>
            <person name="Harris H.M."/>
            <person name="McCann A."/>
            <person name="Guo C."/>
            <person name="Argimon S."/>
            <person name="Zhang W."/>
            <person name="Yang X."/>
            <person name="Jeffery I.B."/>
            <person name="Cooney J.C."/>
            <person name="Kagawa T.F."/>
            <person name="Liu W."/>
            <person name="Song Y."/>
            <person name="Salvetti E."/>
            <person name="Wrobel A."/>
            <person name="Rasinkangas P."/>
            <person name="Parkhill J."/>
            <person name="Rea M.C."/>
            <person name="O'Sullivan O."/>
            <person name="Ritari J."/>
            <person name="Douillard F.P."/>
            <person name="Paul Ross R."/>
            <person name="Yang R."/>
            <person name="Briner A.E."/>
            <person name="Felis G.E."/>
            <person name="de Vos W.M."/>
            <person name="Barrangou R."/>
            <person name="Klaenhammer T.R."/>
            <person name="Caufield P.W."/>
            <person name="Cui Y."/>
            <person name="Zhang H."/>
            <person name="O'Toole P.W."/>
        </authorList>
    </citation>
    <scope>NUCLEOTIDE SEQUENCE [LARGE SCALE GENOMIC DNA]</scope>
    <source>
        <strain evidence="5 6">DSM 12744</strain>
    </source>
</reference>
<proteinExistence type="predicted"/>
<gene>
    <name evidence="5" type="ORF">FD09_GL000311</name>
</gene>
<dbReference type="Gene3D" id="1.10.260.40">
    <property type="entry name" value="lambda repressor-like DNA-binding domains"/>
    <property type="match status" value="1"/>
</dbReference>
<dbReference type="PANTHER" id="PTHR36511">
    <property type="entry name" value="MERR FAMILY BACTERIAL REGULATORY PROTEIN"/>
    <property type="match status" value="1"/>
</dbReference>
<dbReference type="RefSeq" id="WP_235812184.1">
    <property type="nucleotide sequence ID" value="NZ_AZEC01000001.1"/>
</dbReference>
<dbReference type="Proteomes" id="UP000051330">
    <property type="component" value="Unassembled WGS sequence"/>
</dbReference>
<evidence type="ECO:0000256" key="1">
    <source>
        <dbReference type="ARBA" id="ARBA00023015"/>
    </source>
</evidence>
<dbReference type="InterPro" id="IPR010982">
    <property type="entry name" value="Lambda_DNA-bd_dom_sf"/>
</dbReference>
<keyword evidence="2" id="KW-0238">DNA-binding</keyword>
<keyword evidence="3" id="KW-0804">Transcription</keyword>
<dbReference type="EMBL" id="AZEC01000001">
    <property type="protein sequence ID" value="KRL14656.1"/>
    <property type="molecule type" value="Genomic_DNA"/>
</dbReference>